<comment type="caution">
    <text evidence="4">The sequence shown here is derived from an EMBL/GenBank/DDBJ whole genome shotgun (WGS) entry which is preliminary data.</text>
</comment>
<gene>
    <name evidence="4" type="ORF">WJX73_001447</name>
</gene>
<keyword evidence="2" id="KW-0812">Transmembrane</keyword>
<evidence type="ECO:0000313" key="4">
    <source>
        <dbReference type="EMBL" id="KAK9786783.1"/>
    </source>
</evidence>
<name>A0AAW1NMD3_9CHLO</name>
<feature type="region of interest" description="Disordered" evidence="1">
    <location>
        <begin position="1178"/>
        <end position="1200"/>
    </location>
</feature>
<feature type="transmembrane region" description="Helical" evidence="2">
    <location>
        <begin position="937"/>
        <end position="960"/>
    </location>
</feature>
<dbReference type="SUPFAM" id="SSF56235">
    <property type="entry name" value="N-terminal nucleophile aminohydrolases (Ntn hydrolases)"/>
    <property type="match status" value="1"/>
</dbReference>
<proteinExistence type="predicted"/>
<keyword evidence="2" id="KW-0472">Membrane</keyword>
<accession>A0AAW1NMD3</accession>
<evidence type="ECO:0000313" key="5">
    <source>
        <dbReference type="Proteomes" id="UP001465755"/>
    </source>
</evidence>
<dbReference type="EMBL" id="JALJOQ010000264">
    <property type="protein sequence ID" value="KAK9786783.1"/>
    <property type="molecule type" value="Genomic_DNA"/>
</dbReference>
<dbReference type="PROSITE" id="PS51278">
    <property type="entry name" value="GATASE_TYPE_2"/>
    <property type="match status" value="1"/>
</dbReference>
<dbReference type="InterPro" id="IPR029055">
    <property type="entry name" value="Ntn_hydrolases_N"/>
</dbReference>
<dbReference type="Gene3D" id="3.60.20.10">
    <property type="entry name" value="Glutamine Phosphoribosylpyrophosphate, subunit 1, domain 1"/>
    <property type="match status" value="1"/>
</dbReference>
<organism evidence="4 5">
    <name type="scientific">Symbiochloris irregularis</name>
    <dbReference type="NCBI Taxonomy" id="706552"/>
    <lineage>
        <taxon>Eukaryota</taxon>
        <taxon>Viridiplantae</taxon>
        <taxon>Chlorophyta</taxon>
        <taxon>core chlorophytes</taxon>
        <taxon>Trebouxiophyceae</taxon>
        <taxon>Trebouxiales</taxon>
        <taxon>Trebouxiaceae</taxon>
        <taxon>Symbiochloris</taxon>
    </lineage>
</organism>
<reference evidence="4 5" key="1">
    <citation type="journal article" date="2024" name="Nat. Commun.">
        <title>Phylogenomics reveals the evolutionary origins of lichenization in chlorophyte algae.</title>
        <authorList>
            <person name="Puginier C."/>
            <person name="Libourel C."/>
            <person name="Otte J."/>
            <person name="Skaloud P."/>
            <person name="Haon M."/>
            <person name="Grisel S."/>
            <person name="Petersen M."/>
            <person name="Berrin J.G."/>
            <person name="Delaux P.M."/>
            <person name="Dal Grande F."/>
            <person name="Keller J."/>
        </authorList>
    </citation>
    <scope>NUCLEOTIDE SEQUENCE [LARGE SCALE GENOMIC DNA]</scope>
    <source>
        <strain evidence="4 5">SAG 2036</strain>
    </source>
</reference>
<feature type="domain" description="Glutamine amidotransferase type-2" evidence="3">
    <location>
        <begin position="115"/>
        <end position="614"/>
    </location>
</feature>
<keyword evidence="5" id="KW-1185">Reference proteome</keyword>
<feature type="transmembrane region" description="Helical" evidence="2">
    <location>
        <begin position="972"/>
        <end position="993"/>
    </location>
</feature>
<evidence type="ECO:0000256" key="1">
    <source>
        <dbReference type="SAM" id="MobiDB-lite"/>
    </source>
</evidence>
<dbReference type="Proteomes" id="UP001465755">
    <property type="component" value="Unassembled WGS sequence"/>
</dbReference>
<protein>
    <recommendedName>
        <fullName evidence="3">Glutamine amidotransferase type-2 domain-containing protein</fullName>
    </recommendedName>
</protein>
<evidence type="ECO:0000259" key="3">
    <source>
        <dbReference type="PROSITE" id="PS51278"/>
    </source>
</evidence>
<keyword evidence="2" id="KW-1133">Transmembrane helix</keyword>
<sequence>MWGIGLLDWVWHQCGCDWLISIWCLFQAPLTIDSGWWVLELFLPLLAGRMALICSLLLHEWAHIAAAVVLGSVGIASAENLRGHISVGDWLTLAVPGDLKDLTAGTSTADGCFHCGNFGILTDTEFGSAAHMYEVLRQMAAITMNRGAQSGGAVVMAHSQYSRKGRPTKATRVRVACYKRRNLADALMAQLRRTFWVYGPSLQQPMTCLGHTRLATTSNPTRAETHPHQWTTSSIVHAGTHRSRPKHEDEGDVEAGMAHARTPHIVQVRAVGGIFLAHNGDFNFYRLFSQDRTAPEMHVWLAAVLGCPAPAMCDSAAIAGLLDLLRTQGLWAASFRLAYQQAMARDFEEALLDGDLLVEEVKRASKAENGGIFVASLQSGFCLPCPPPSPKALQAIGKLLDGAFEQFVSRASTAGVDFASNLNLARQNRLPSIELGPEGEAMVTALGGRSALPKLLNALQAALTHDALISQGAPGDTLWMQRVTDQKRWHVLLTMTVENFLRNDLAWSLQTFLRRAKGTFGMAATCELDRRTLVLAARQQPISLSIFPESRALLYASESYATMLNLRDCDPSVPKPALDPAISQRGDNGWRLGHPLVRIDLDDANGEVFELQVAEASSCQGLLLRAWSCRDQHFLSQERMVHSQRLLCLRHNLYITFHGFSRQRDQVAADLQTVPRLCMRLAAEWYHPSTFNSLTAMEFFCMLQSNMANLESSCLDLVITGMEVSLWAAQQFATDLQGVLPHLHICVISANEAIREMSSEVCDLESIPANRDLRSRVRAGYTVGLCVSQSGQTFPTLMAGRAMQRVLPGRVFLLTRSLDVQMASVVGQPLHQDAPFGRRIITTGAPWQCAEAPSSAIMAVHHCLTELLLFLASCATRMPAEECITPLSESDVQDLHSISNTFVGLSLPHLTSPDSHVHKQLHKQGRQWALHVLEAPWAWLLAAAYIIATVISGWPIFTAITAAGHHIRSVSYVAHTLDALFYAFSPMIAAYLLRLLQRRPLLARLGKRTLIIADAAHVHQVLEQFVSKLFALSYSVVSLDVHSSSAADHLVHTMLQRAGRGTLLAVGRPDGRLCSQSKVESWVLLALQQTRVMGSLGCKAETFTVGHNPYSDPASMNATVILPTYRKPFLCEALMDGISHFKQPIAPAPGEVRSRIEAATALIDRTDQHADPSQHFTASISASTGGSGMPAKRPGFRDPGAAAGDMENLLTVFPRLAKAMGGLGISSADGNSRTWAPEGFWRSISWGMARSASTELKGPSSSLASTRIAELNLLPKSMWRMLAPHRSRRGRASEDVSEAGDAVASYMACSRHGVVGRHLMDSDQGSEGAGKGGRAIRRWLASQSMLEQLVENRFSSAERMLAFQITFHAMAKRVASFWPLQFDISRSQGGSRIATTASPVALE</sequence>
<evidence type="ECO:0000256" key="2">
    <source>
        <dbReference type="SAM" id="Phobius"/>
    </source>
</evidence>
<dbReference type="InterPro" id="IPR017932">
    <property type="entry name" value="GATase_2_dom"/>
</dbReference>